<dbReference type="SMART" id="SM00420">
    <property type="entry name" value="HTH_DEOR"/>
    <property type="match status" value="1"/>
</dbReference>
<dbReference type="InterPro" id="IPR037171">
    <property type="entry name" value="NagB/RpiA_transferase-like"/>
</dbReference>
<dbReference type="SUPFAM" id="SSF46785">
    <property type="entry name" value="Winged helix' DNA-binding domain"/>
    <property type="match status" value="1"/>
</dbReference>
<dbReference type="PANTHER" id="PTHR30363">
    <property type="entry name" value="HTH-TYPE TRANSCRIPTIONAL REGULATOR SRLR-RELATED"/>
    <property type="match status" value="1"/>
</dbReference>
<proteinExistence type="predicted"/>
<organism evidence="5 6">
    <name type="scientific">Nonomuraea typhae</name>
    <dbReference type="NCBI Taxonomy" id="2603600"/>
    <lineage>
        <taxon>Bacteria</taxon>
        <taxon>Bacillati</taxon>
        <taxon>Actinomycetota</taxon>
        <taxon>Actinomycetes</taxon>
        <taxon>Streptosporangiales</taxon>
        <taxon>Streptosporangiaceae</taxon>
        <taxon>Nonomuraea</taxon>
    </lineage>
</organism>
<evidence type="ECO:0000256" key="1">
    <source>
        <dbReference type="ARBA" id="ARBA00023015"/>
    </source>
</evidence>
<dbReference type="PANTHER" id="PTHR30363:SF44">
    <property type="entry name" value="AGA OPERON TRANSCRIPTIONAL REPRESSOR-RELATED"/>
    <property type="match status" value="1"/>
</dbReference>
<accession>A0ABW7YJE9</accession>
<dbReference type="PROSITE" id="PS00894">
    <property type="entry name" value="HTH_DEOR_1"/>
    <property type="match status" value="1"/>
</dbReference>
<dbReference type="GO" id="GO:0003677">
    <property type="term" value="F:DNA binding"/>
    <property type="evidence" value="ECO:0007669"/>
    <property type="project" value="UniProtKB-KW"/>
</dbReference>
<protein>
    <submittedName>
        <fullName evidence="5">DeoR/GlpR family DNA-binding transcription regulator</fullName>
    </submittedName>
</protein>
<dbReference type="Pfam" id="PF00455">
    <property type="entry name" value="DeoRC"/>
    <property type="match status" value="1"/>
</dbReference>
<dbReference type="InterPro" id="IPR050313">
    <property type="entry name" value="Carb_Metab_HTH_regulators"/>
</dbReference>
<dbReference type="PRINTS" id="PR00037">
    <property type="entry name" value="HTHLACR"/>
</dbReference>
<dbReference type="SMART" id="SM01134">
    <property type="entry name" value="DeoRC"/>
    <property type="match status" value="1"/>
</dbReference>
<dbReference type="InterPro" id="IPR014036">
    <property type="entry name" value="DeoR-like_C"/>
</dbReference>
<name>A0ABW7YJE9_9ACTN</name>
<dbReference type="InterPro" id="IPR018356">
    <property type="entry name" value="Tscrpt_reg_HTH_DeoR_CS"/>
</dbReference>
<dbReference type="InterPro" id="IPR036390">
    <property type="entry name" value="WH_DNA-bd_sf"/>
</dbReference>
<dbReference type="Pfam" id="PF08220">
    <property type="entry name" value="HTH_DeoR"/>
    <property type="match status" value="1"/>
</dbReference>
<sequence length="260" mass="27413">MNRYERWNVLLEMVAETGQLDVVETAGRLDVSTATIRRDLDELAAQQLLTRTRGGAIAHSVSYDLPLRYKVAQHAPEKQRIGAAAAALVPEGSTVGLNGGTTTTEVARALAVRDLGGDRRGPALTVVTNALNIAHELVVRPHLHVVTTGGSARAQSYELVGPVATGMLERIALDVAVLGVDAIDADHGASAHNEGEAAINQLMAAKARQVIIVADGSKLGRRAFARICPLAQIDVLVTDSTAPAELAARFTESGVRIVQV</sequence>
<dbReference type="EMBL" id="JBITGY010000001">
    <property type="protein sequence ID" value="MFI6496030.1"/>
    <property type="molecule type" value="Genomic_DNA"/>
</dbReference>
<reference evidence="5 6" key="1">
    <citation type="submission" date="2024-10" db="EMBL/GenBank/DDBJ databases">
        <title>The Natural Products Discovery Center: Release of the First 8490 Sequenced Strains for Exploring Actinobacteria Biosynthetic Diversity.</title>
        <authorList>
            <person name="Kalkreuter E."/>
            <person name="Kautsar S.A."/>
            <person name="Yang D."/>
            <person name="Bader C.D."/>
            <person name="Teijaro C.N."/>
            <person name="Fluegel L."/>
            <person name="Davis C.M."/>
            <person name="Simpson J.R."/>
            <person name="Lauterbach L."/>
            <person name="Steele A.D."/>
            <person name="Gui C."/>
            <person name="Meng S."/>
            <person name="Li G."/>
            <person name="Viehrig K."/>
            <person name="Ye F."/>
            <person name="Su P."/>
            <person name="Kiefer A.F."/>
            <person name="Nichols A."/>
            <person name="Cepeda A.J."/>
            <person name="Yan W."/>
            <person name="Fan B."/>
            <person name="Jiang Y."/>
            <person name="Adhikari A."/>
            <person name="Zheng C.-J."/>
            <person name="Schuster L."/>
            <person name="Cowan T.M."/>
            <person name="Smanski M.J."/>
            <person name="Chevrette M.G."/>
            <person name="De Carvalho L.P.S."/>
            <person name="Shen B."/>
        </authorList>
    </citation>
    <scope>NUCLEOTIDE SEQUENCE [LARGE SCALE GENOMIC DNA]</scope>
    <source>
        <strain evidence="5 6">NPDC050545</strain>
    </source>
</reference>
<keyword evidence="6" id="KW-1185">Reference proteome</keyword>
<evidence type="ECO:0000256" key="3">
    <source>
        <dbReference type="ARBA" id="ARBA00023163"/>
    </source>
</evidence>
<gene>
    <name evidence="5" type="ORF">ACIBG2_01515</name>
</gene>
<evidence type="ECO:0000313" key="5">
    <source>
        <dbReference type="EMBL" id="MFI6496030.1"/>
    </source>
</evidence>
<evidence type="ECO:0000259" key="4">
    <source>
        <dbReference type="PROSITE" id="PS51000"/>
    </source>
</evidence>
<dbReference type="Proteomes" id="UP001612741">
    <property type="component" value="Unassembled WGS sequence"/>
</dbReference>
<keyword evidence="2 5" id="KW-0238">DNA-binding</keyword>
<keyword evidence="3" id="KW-0804">Transcription</keyword>
<dbReference type="Gene3D" id="3.40.50.1360">
    <property type="match status" value="1"/>
</dbReference>
<comment type="caution">
    <text evidence="5">The sequence shown here is derived from an EMBL/GenBank/DDBJ whole genome shotgun (WGS) entry which is preliminary data.</text>
</comment>
<evidence type="ECO:0000313" key="6">
    <source>
        <dbReference type="Proteomes" id="UP001612741"/>
    </source>
</evidence>
<dbReference type="InterPro" id="IPR001034">
    <property type="entry name" value="DeoR_HTH"/>
</dbReference>
<keyword evidence="1" id="KW-0805">Transcription regulation</keyword>
<feature type="domain" description="HTH deoR-type" evidence="4">
    <location>
        <begin position="3"/>
        <end position="58"/>
    </location>
</feature>
<evidence type="ECO:0000256" key="2">
    <source>
        <dbReference type="ARBA" id="ARBA00023125"/>
    </source>
</evidence>
<dbReference type="RefSeq" id="WP_157245628.1">
    <property type="nucleotide sequence ID" value="NZ_JBITGY010000001.1"/>
</dbReference>
<dbReference type="SUPFAM" id="SSF100950">
    <property type="entry name" value="NagB/RpiA/CoA transferase-like"/>
    <property type="match status" value="1"/>
</dbReference>
<dbReference type="PROSITE" id="PS51000">
    <property type="entry name" value="HTH_DEOR_2"/>
    <property type="match status" value="1"/>
</dbReference>